<proteinExistence type="predicted"/>
<sequence length="124" mass="13606">MLQAPSKDPHQTVAVCKRGICFSLLPPDATRAVSRHMQNMQLRGAPNCPKFHGSLGSCMLHTWQHQLWQPALSPSRPPRGLLPRRVWGLVGQLSPPCLFVFAPALPLAHPYSTSSPTDGHSPED</sequence>
<dbReference type="EMBL" id="JAHDVG010000483">
    <property type="protein sequence ID" value="KAH1171915.1"/>
    <property type="molecule type" value="Genomic_DNA"/>
</dbReference>
<accession>A0A9D4AX62</accession>
<organism evidence="1 2">
    <name type="scientific">Mauremys mutica</name>
    <name type="common">yellowpond turtle</name>
    <dbReference type="NCBI Taxonomy" id="74926"/>
    <lineage>
        <taxon>Eukaryota</taxon>
        <taxon>Metazoa</taxon>
        <taxon>Chordata</taxon>
        <taxon>Craniata</taxon>
        <taxon>Vertebrata</taxon>
        <taxon>Euteleostomi</taxon>
        <taxon>Archelosauria</taxon>
        <taxon>Testudinata</taxon>
        <taxon>Testudines</taxon>
        <taxon>Cryptodira</taxon>
        <taxon>Durocryptodira</taxon>
        <taxon>Testudinoidea</taxon>
        <taxon>Geoemydidae</taxon>
        <taxon>Geoemydinae</taxon>
        <taxon>Mauremys</taxon>
    </lineage>
</organism>
<dbReference type="AlphaFoldDB" id="A0A9D4AX62"/>
<evidence type="ECO:0000313" key="2">
    <source>
        <dbReference type="Proteomes" id="UP000827986"/>
    </source>
</evidence>
<dbReference type="Proteomes" id="UP000827986">
    <property type="component" value="Unassembled WGS sequence"/>
</dbReference>
<protein>
    <submittedName>
        <fullName evidence="1">Uncharacterized protein</fullName>
    </submittedName>
</protein>
<evidence type="ECO:0000313" key="1">
    <source>
        <dbReference type="EMBL" id="KAH1171915.1"/>
    </source>
</evidence>
<name>A0A9D4AX62_9SAUR</name>
<keyword evidence="2" id="KW-1185">Reference proteome</keyword>
<reference evidence="1" key="1">
    <citation type="submission" date="2021-09" db="EMBL/GenBank/DDBJ databases">
        <title>The genome of Mauremys mutica provides insights into the evolution of semi-aquatic lifestyle.</title>
        <authorList>
            <person name="Gong S."/>
            <person name="Gao Y."/>
        </authorList>
    </citation>
    <scope>NUCLEOTIDE SEQUENCE</scope>
    <source>
        <strain evidence="1">MM-2020</strain>
        <tissue evidence="1">Muscle</tissue>
    </source>
</reference>
<gene>
    <name evidence="1" type="ORF">KIL84_007533</name>
</gene>
<comment type="caution">
    <text evidence="1">The sequence shown here is derived from an EMBL/GenBank/DDBJ whole genome shotgun (WGS) entry which is preliminary data.</text>
</comment>